<feature type="site" description="Positions MEP for the nucleophilic attack" evidence="7">
    <location>
        <position position="217"/>
    </location>
</feature>
<comment type="similarity">
    <text evidence="3 7">Belongs to the IspD/TarI cytidylyltransferase family. IspD subfamily.</text>
</comment>
<dbReference type="Proteomes" id="UP000028525">
    <property type="component" value="Unassembled WGS sequence"/>
</dbReference>
<feature type="site" description="Transition state stabilizer" evidence="7">
    <location>
        <position position="19"/>
    </location>
</feature>
<dbReference type="EMBL" id="JPME01000003">
    <property type="protein sequence ID" value="KEZ91630.1"/>
    <property type="molecule type" value="Genomic_DNA"/>
</dbReference>
<dbReference type="STRING" id="29354.IO98_02865"/>
<dbReference type="InterPro" id="IPR001228">
    <property type="entry name" value="IspD"/>
</dbReference>
<gene>
    <name evidence="7" type="primary">ispD</name>
    <name evidence="8" type="ORF">IO98_02865</name>
</gene>
<evidence type="ECO:0000313" key="8">
    <source>
        <dbReference type="EMBL" id="KEZ91630.1"/>
    </source>
</evidence>
<evidence type="ECO:0000256" key="6">
    <source>
        <dbReference type="ARBA" id="ARBA00023229"/>
    </source>
</evidence>
<evidence type="ECO:0000313" key="9">
    <source>
        <dbReference type="Proteomes" id="UP000028525"/>
    </source>
</evidence>
<comment type="pathway">
    <text evidence="2 7">Isoprenoid biosynthesis; isopentenyl diphosphate biosynthesis via DXP pathway; isopentenyl diphosphate from 1-deoxy-D-xylulose 5-phosphate: step 2/6.</text>
</comment>
<dbReference type="InterPro" id="IPR018294">
    <property type="entry name" value="ISPD_synthase_CS"/>
</dbReference>
<dbReference type="CDD" id="cd02516">
    <property type="entry name" value="CDP-ME_synthetase"/>
    <property type="match status" value="1"/>
</dbReference>
<organism evidence="8 9">
    <name type="scientific">Lacrimispora celerecrescens</name>
    <dbReference type="NCBI Taxonomy" id="29354"/>
    <lineage>
        <taxon>Bacteria</taxon>
        <taxon>Bacillati</taxon>
        <taxon>Bacillota</taxon>
        <taxon>Clostridia</taxon>
        <taxon>Lachnospirales</taxon>
        <taxon>Lachnospiraceae</taxon>
        <taxon>Lacrimispora</taxon>
    </lineage>
</organism>
<sequence>MESRGRTAAVILAAGKGTRMGSQVHKQYLELFGKPLLYYALEAFENSSVDEIVLVTGLGESGYCQEEIIEKYGFSKVTAVTEGGKERYHSVYEGLKAVNNCEYVLIHDGARPCVTVEIIEAASDAARMYKACAVGMPVKDTIKISDESEFAAMTPDRNSLWLIQTPQAFEYELVLRAYEKLMSSEQYQVGVTDDAMVVETMTHEKVKLIRGDYANIKITTPEDMEIAGVLMKRKYREK</sequence>
<reference evidence="8 9" key="1">
    <citation type="submission" date="2014-07" db="EMBL/GenBank/DDBJ databases">
        <title>Draft genome of Clostridium celerecrescens 152B isolated from sediments associated with methane hydrate from Krishna Godavari basin.</title>
        <authorList>
            <person name="Honkalas V.S."/>
            <person name="Dabir A.P."/>
            <person name="Arora P."/>
            <person name="Dhakephalkar P.K."/>
        </authorList>
    </citation>
    <scope>NUCLEOTIDE SEQUENCE [LARGE SCALE GENOMIC DNA]</scope>
    <source>
        <strain evidence="8 9">152B</strain>
    </source>
</reference>
<dbReference type="UniPathway" id="UPA00056">
    <property type="reaction ID" value="UER00093"/>
</dbReference>
<proteinExistence type="inferred from homology"/>
<dbReference type="PANTHER" id="PTHR32125">
    <property type="entry name" value="2-C-METHYL-D-ERYTHRITOL 4-PHOSPHATE CYTIDYLYLTRANSFERASE, CHLOROPLASTIC"/>
    <property type="match status" value="1"/>
</dbReference>
<dbReference type="RefSeq" id="WP_038277664.1">
    <property type="nucleotide sequence ID" value="NZ_JPME01000003.1"/>
</dbReference>
<dbReference type="SUPFAM" id="SSF53448">
    <property type="entry name" value="Nucleotide-diphospho-sugar transferases"/>
    <property type="match status" value="1"/>
</dbReference>
<protein>
    <recommendedName>
        <fullName evidence="7">2-C-methyl-D-erythritol 4-phosphate cytidylyltransferase</fullName>
        <ecNumber evidence="7">2.7.7.60</ecNumber>
    </recommendedName>
    <alternativeName>
        <fullName evidence="7">4-diphosphocytidyl-2C-methyl-D-erythritol synthase</fullName>
    </alternativeName>
    <alternativeName>
        <fullName evidence="7">MEP cytidylyltransferase</fullName>
        <shortName evidence="7">MCT</shortName>
    </alternativeName>
</protein>
<dbReference type="HAMAP" id="MF_00108">
    <property type="entry name" value="IspD"/>
    <property type="match status" value="1"/>
</dbReference>
<dbReference type="Gene3D" id="3.90.550.10">
    <property type="entry name" value="Spore Coat Polysaccharide Biosynthesis Protein SpsA, Chain A"/>
    <property type="match status" value="1"/>
</dbReference>
<dbReference type="InterPro" id="IPR034683">
    <property type="entry name" value="IspD/TarI"/>
</dbReference>
<evidence type="ECO:0000256" key="1">
    <source>
        <dbReference type="ARBA" id="ARBA00001282"/>
    </source>
</evidence>
<evidence type="ECO:0000256" key="7">
    <source>
        <dbReference type="HAMAP-Rule" id="MF_00108"/>
    </source>
</evidence>
<dbReference type="FunFam" id="3.90.550.10:FF:000003">
    <property type="entry name" value="2-C-methyl-D-erythritol 4-phosphate cytidylyltransferase"/>
    <property type="match status" value="1"/>
</dbReference>
<evidence type="ECO:0000256" key="2">
    <source>
        <dbReference type="ARBA" id="ARBA00004787"/>
    </source>
</evidence>
<dbReference type="PANTHER" id="PTHR32125:SF4">
    <property type="entry name" value="2-C-METHYL-D-ERYTHRITOL 4-PHOSPHATE CYTIDYLYLTRANSFERASE, CHLOROPLASTIC"/>
    <property type="match status" value="1"/>
</dbReference>
<keyword evidence="5 7" id="KW-0548">Nucleotidyltransferase</keyword>
<comment type="caution">
    <text evidence="8">The sequence shown here is derived from an EMBL/GenBank/DDBJ whole genome shotgun (WGS) entry which is preliminary data.</text>
</comment>
<dbReference type="GO" id="GO:0019288">
    <property type="term" value="P:isopentenyl diphosphate biosynthetic process, methylerythritol 4-phosphate pathway"/>
    <property type="evidence" value="ECO:0007669"/>
    <property type="project" value="UniProtKB-UniRule"/>
</dbReference>
<dbReference type="Pfam" id="PF01128">
    <property type="entry name" value="IspD"/>
    <property type="match status" value="1"/>
</dbReference>
<keyword evidence="9" id="KW-1185">Reference proteome</keyword>
<dbReference type="GO" id="GO:0050518">
    <property type="term" value="F:2-C-methyl-D-erythritol 4-phosphate cytidylyltransferase activity"/>
    <property type="evidence" value="ECO:0007669"/>
    <property type="project" value="UniProtKB-UniRule"/>
</dbReference>
<dbReference type="PROSITE" id="PS01295">
    <property type="entry name" value="ISPD"/>
    <property type="match status" value="1"/>
</dbReference>
<comment type="function">
    <text evidence="7">Catalyzes the formation of 4-diphosphocytidyl-2-C-methyl-D-erythritol from CTP and 2-C-methyl-D-erythritol 4-phosphate (MEP).</text>
</comment>
<dbReference type="AlphaFoldDB" id="A0A084JRP6"/>
<dbReference type="OrthoDB" id="9806837at2"/>
<evidence type="ECO:0000256" key="5">
    <source>
        <dbReference type="ARBA" id="ARBA00022695"/>
    </source>
</evidence>
<evidence type="ECO:0000256" key="4">
    <source>
        <dbReference type="ARBA" id="ARBA00022679"/>
    </source>
</evidence>
<dbReference type="InterPro" id="IPR029044">
    <property type="entry name" value="Nucleotide-diphossugar_trans"/>
</dbReference>
<dbReference type="NCBIfam" id="TIGR00453">
    <property type="entry name" value="ispD"/>
    <property type="match status" value="1"/>
</dbReference>
<feature type="site" description="Transition state stabilizer" evidence="7">
    <location>
        <position position="26"/>
    </location>
</feature>
<evidence type="ECO:0000256" key="3">
    <source>
        <dbReference type="ARBA" id="ARBA00009789"/>
    </source>
</evidence>
<name>A0A084JRP6_9FIRM</name>
<keyword evidence="4 7" id="KW-0808">Transferase</keyword>
<feature type="site" description="Positions MEP for the nucleophilic attack" evidence="7">
    <location>
        <position position="157"/>
    </location>
</feature>
<dbReference type="EC" id="2.7.7.60" evidence="7"/>
<dbReference type="InterPro" id="IPR050088">
    <property type="entry name" value="IspD/TarI_cytidylyltransf_bact"/>
</dbReference>
<comment type="catalytic activity">
    <reaction evidence="1 7">
        <text>2-C-methyl-D-erythritol 4-phosphate + CTP + H(+) = 4-CDP-2-C-methyl-D-erythritol + diphosphate</text>
        <dbReference type="Rhea" id="RHEA:13429"/>
        <dbReference type="ChEBI" id="CHEBI:15378"/>
        <dbReference type="ChEBI" id="CHEBI:33019"/>
        <dbReference type="ChEBI" id="CHEBI:37563"/>
        <dbReference type="ChEBI" id="CHEBI:57823"/>
        <dbReference type="ChEBI" id="CHEBI:58262"/>
        <dbReference type="EC" id="2.7.7.60"/>
    </reaction>
</comment>
<keyword evidence="6 7" id="KW-0414">Isoprene biosynthesis</keyword>
<accession>A0A084JRP6</accession>